<accession>A0AAN9A4H9</accession>
<proteinExistence type="predicted"/>
<feature type="signal peptide" evidence="2">
    <location>
        <begin position="1"/>
        <end position="19"/>
    </location>
</feature>
<feature type="compositionally biased region" description="Polar residues" evidence="1">
    <location>
        <begin position="44"/>
        <end position="54"/>
    </location>
</feature>
<evidence type="ECO:0000313" key="3">
    <source>
        <dbReference type="EMBL" id="KAK7073899.1"/>
    </source>
</evidence>
<organism evidence="3 4">
    <name type="scientific">Halocaridina rubra</name>
    <name type="common">Hawaiian red shrimp</name>
    <dbReference type="NCBI Taxonomy" id="373956"/>
    <lineage>
        <taxon>Eukaryota</taxon>
        <taxon>Metazoa</taxon>
        <taxon>Ecdysozoa</taxon>
        <taxon>Arthropoda</taxon>
        <taxon>Crustacea</taxon>
        <taxon>Multicrustacea</taxon>
        <taxon>Malacostraca</taxon>
        <taxon>Eumalacostraca</taxon>
        <taxon>Eucarida</taxon>
        <taxon>Decapoda</taxon>
        <taxon>Pleocyemata</taxon>
        <taxon>Caridea</taxon>
        <taxon>Atyoidea</taxon>
        <taxon>Atyidae</taxon>
        <taxon>Halocaridina</taxon>
    </lineage>
</organism>
<feature type="compositionally biased region" description="Low complexity" evidence="1">
    <location>
        <begin position="55"/>
        <end position="66"/>
    </location>
</feature>
<evidence type="ECO:0000256" key="1">
    <source>
        <dbReference type="SAM" id="MobiDB-lite"/>
    </source>
</evidence>
<name>A0AAN9A4H9_HALRR</name>
<feature type="chain" id="PRO_5042975196" evidence="2">
    <location>
        <begin position="20"/>
        <end position="151"/>
    </location>
</feature>
<sequence length="151" mass="16433">MAKLLIIMVSLSTISLVCGQNGDNTGSEPVEGLPPIPLPPIDSDNLQENVENDQTSTSGSSSNMESTWSPGRIAQIVIAVIESALLTLVLLFPTLMDPVVAFINRYIGGASSRRRRDVRQAMMEHATSLHNLVLDAIDKFEEMDSMLSLYT</sequence>
<feature type="region of interest" description="Disordered" evidence="1">
    <location>
        <begin position="25"/>
        <end position="66"/>
    </location>
</feature>
<evidence type="ECO:0000313" key="4">
    <source>
        <dbReference type="Proteomes" id="UP001381693"/>
    </source>
</evidence>
<dbReference type="Proteomes" id="UP001381693">
    <property type="component" value="Unassembled WGS sequence"/>
</dbReference>
<keyword evidence="4" id="KW-1185">Reference proteome</keyword>
<dbReference type="EMBL" id="JAXCGZ010011973">
    <property type="protein sequence ID" value="KAK7073899.1"/>
    <property type="molecule type" value="Genomic_DNA"/>
</dbReference>
<gene>
    <name evidence="3" type="ORF">SK128_011608</name>
</gene>
<keyword evidence="2" id="KW-0732">Signal</keyword>
<reference evidence="3 4" key="1">
    <citation type="submission" date="2023-11" db="EMBL/GenBank/DDBJ databases">
        <title>Halocaridina rubra genome assembly.</title>
        <authorList>
            <person name="Smith C."/>
        </authorList>
    </citation>
    <scope>NUCLEOTIDE SEQUENCE [LARGE SCALE GENOMIC DNA]</scope>
    <source>
        <strain evidence="3">EP-1</strain>
        <tissue evidence="3">Whole</tissue>
    </source>
</reference>
<comment type="caution">
    <text evidence="3">The sequence shown here is derived from an EMBL/GenBank/DDBJ whole genome shotgun (WGS) entry which is preliminary data.</text>
</comment>
<evidence type="ECO:0000256" key="2">
    <source>
        <dbReference type="SAM" id="SignalP"/>
    </source>
</evidence>
<dbReference type="AlphaFoldDB" id="A0AAN9A4H9"/>
<protein>
    <submittedName>
        <fullName evidence="3">Uncharacterized protein</fullName>
    </submittedName>
</protein>